<accession>A0A0V0HAT3</accession>
<dbReference type="EMBL" id="GEDG01022673">
    <property type="protein sequence ID" value="JAP17320.1"/>
    <property type="molecule type" value="Transcribed_RNA"/>
</dbReference>
<proteinExistence type="predicted"/>
<dbReference type="AlphaFoldDB" id="A0A0V0HAT3"/>
<protein>
    <submittedName>
        <fullName evidence="2">Putative ovule protein</fullName>
    </submittedName>
</protein>
<keyword evidence="1" id="KW-0812">Transmembrane</keyword>
<reference evidence="2" key="1">
    <citation type="submission" date="2015-12" db="EMBL/GenBank/DDBJ databases">
        <title>Gene expression during late stages of embryo sac development: a critical building block for successful pollen-pistil interactions.</title>
        <authorList>
            <person name="Liu Y."/>
            <person name="Joly V."/>
            <person name="Sabar M."/>
            <person name="Matton D.P."/>
        </authorList>
    </citation>
    <scope>NUCLEOTIDE SEQUENCE</scope>
</reference>
<keyword evidence="1" id="KW-0472">Membrane</keyword>
<name>A0A0V0HAT3_SOLCH</name>
<evidence type="ECO:0000313" key="2">
    <source>
        <dbReference type="EMBL" id="JAP17320.1"/>
    </source>
</evidence>
<organism evidence="2">
    <name type="scientific">Solanum chacoense</name>
    <name type="common">Chaco potato</name>
    <dbReference type="NCBI Taxonomy" id="4108"/>
    <lineage>
        <taxon>Eukaryota</taxon>
        <taxon>Viridiplantae</taxon>
        <taxon>Streptophyta</taxon>
        <taxon>Embryophyta</taxon>
        <taxon>Tracheophyta</taxon>
        <taxon>Spermatophyta</taxon>
        <taxon>Magnoliopsida</taxon>
        <taxon>eudicotyledons</taxon>
        <taxon>Gunneridae</taxon>
        <taxon>Pentapetalae</taxon>
        <taxon>asterids</taxon>
        <taxon>lamiids</taxon>
        <taxon>Solanales</taxon>
        <taxon>Solanaceae</taxon>
        <taxon>Solanoideae</taxon>
        <taxon>Solaneae</taxon>
        <taxon>Solanum</taxon>
    </lineage>
</organism>
<feature type="transmembrane region" description="Helical" evidence="1">
    <location>
        <begin position="50"/>
        <end position="72"/>
    </location>
</feature>
<sequence length="76" mass="8851">MFSAIIRSALGYPAKDPMNFPIGPGHFVAKRIIYDEENELQRVMRSLSDLLNWLYVMMQPILCTSLVTVWSLTQWF</sequence>
<evidence type="ECO:0000256" key="1">
    <source>
        <dbReference type="SAM" id="Phobius"/>
    </source>
</evidence>
<keyword evidence="1" id="KW-1133">Transmembrane helix</keyword>